<dbReference type="InterPro" id="IPR052998">
    <property type="entry name" value="Hetero-Diels-Alderase-like"/>
</dbReference>
<gene>
    <name evidence="1" type="ORF">LTR16_008463</name>
</gene>
<dbReference type="Proteomes" id="UP001357485">
    <property type="component" value="Unassembled WGS sequence"/>
</dbReference>
<feature type="non-terminal residue" evidence="1">
    <location>
        <position position="1"/>
    </location>
</feature>
<keyword evidence="2" id="KW-1185">Reference proteome</keyword>
<dbReference type="PANTHER" id="PTHR42060">
    <property type="entry name" value="NHL REPEAT-CONTAINING PROTEIN-RELATED"/>
    <property type="match status" value="1"/>
</dbReference>
<organism evidence="1 2">
    <name type="scientific">Cryomyces antarcticus</name>
    <dbReference type="NCBI Taxonomy" id="329879"/>
    <lineage>
        <taxon>Eukaryota</taxon>
        <taxon>Fungi</taxon>
        <taxon>Dikarya</taxon>
        <taxon>Ascomycota</taxon>
        <taxon>Pezizomycotina</taxon>
        <taxon>Dothideomycetes</taxon>
        <taxon>Dothideomycetes incertae sedis</taxon>
        <taxon>Cryomyces</taxon>
    </lineage>
</organism>
<dbReference type="Gene3D" id="2.120.10.30">
    <property type="entry name" value="TolB, C-terminal domain"/>
    <property type="match status" value="1"/>
</dbReference>
<evidence type="ECO:0000313" key="1">
    <source>
        <dbReference type="EMBL" id="KAK5278577.1"/>
    </source>
</evidence>
<evidence type="ECO:0000313" key="2">
    <source>
        <dbReference type="Proteomes" id="UP001357485"/>
    </source>
</evidence>
<accession>A0ABR0M3H8</accession>
<comment type="caution">
    <text evidence="1">The sequence shown here is derived from an EMBL/GenBank/DDBJ whole genome shotgun (WGS) entry which is preliminary data.</text>
</comment>
<name>A0ABR0M3H8_9PEZI</name>
<proteinExistence type="predicted"/>
<dbReference type="PANTHER" id="PTHR42060:SF1">
    <property type="entry name" value="NHL REPEAT-CONTAINING PROTEIN"/>
    <property type="match status" value="1"/>
</dbReference>
<protein>
    <submittedName>
        <fullName evidence="1">Uncharacterized protein</fullName>
    </submittedName>
</protein>
<dbReference type="InterPro" id="IPR011042">
    <property type="entry name" value="6-blade_b-propeller_TolB-like"/>
</dbReference>
<reference evidence="1 2" key="1">
    <citation type="submission" date="2023-08" db="EMBL/GenBank/DDBJ databases">
        <title>Black Yeasts Isolated from many extreme environments.</title>
        <authorList>
            <person name="Coleine C."/>
            <person name="Stajich J.E."/>
            <person name="Selbmann L."/>
        </authorList>
    </citation>
    <scope>NUCLEOTIDE SEQUENCE [LARGE SCALE GENOMIC DNA]</scope>
    <source>
        <strain evidence="1 2">CCFEE 536</strain>
    </source>
</reference>
<dbReference type="EMBL" id="JAVRRA010002016">
    <property type="protein sequence ID" value="KAK5278577.1"/>
    <property type="molecule type" value="Genomic_DNA"/>
</dbReference>
<dbReference type="SUPFAM" id="SSF63829">
    <property type="entry name" value="Calcium-dependent phosphotriesterase"/>
    <property type="match status" value="1"/>
</dbReference>
<sequence>NIPDRIFNHGGGRQANCDAPYRLISYGYTTWCVDLRSNDLCGRSEGPSKGASPSVTEITDLFEALFLNDMTILPNTSYVLTADSGASVVRRVDTGTGGHEVVLSDTAKMAPPENAVPAIGISGLHVQGSYLYYTNTRKALSSRVRINSVDGTAAGPYEVMASGFAGDDFTFSNDGVAWAGTNTGNTLVKVAADGT</sequence>